<sequence length="457" mass="53704">MDEQNQLQLQLCEQLKVNSELSVQLFEYREIQSLLCAELETKCAEFDTLISSSLSTTVPKPDLLSKNILAAQNIQFQNLHSDLRDLQSKQTVTPFFREMQMQTESTTESDRIKFGSKKLNEQIIELQQQNMKLTVNLNNTITFYQNKLHSAKYQIKQQQKETEVKNEYETYSKNKDKQQRHKEKRSEQDKQRQFQQNALIQYLISNADLMKKTMNAMKTYIFAILREYNVTIPISQHISLQLLMYIANSLIKHKLVDVKIFWDHIAESIQSNTEETVMLYKYLCEHCDQKNTDVINEGQGTHDFVDSKLLVISQDTTHTQSRAYLKYMKNQIEENTQINNNPPQQTENQQKIAQLNEIPKIQEQTGINNNVQQIQTQNSPKKFLSTIQINSIFECALRESIQHYNTFQNSNKHKTNQQLVIFIQQLSKTEVRLNILVSRFLLFTSFRDKCKQCSQIF</sequence>
<keyword evidence="1" id="KW-0175">Coiled coil</keyword>
<dbReference type="EMBL" id="CATOUU010001155">
    <property type="protein sequence ID" value="CAI9974844.1"/>
    <property type="molecule type" value="Genomic_DNA"/>
</dbReference>
<evidence type="ECO:0000313" key="4">
    <source>
        <dbReference type="EMBL" id="CAL6039735.1"/>
    </source>
</evidence>
<keyword evidence="5" id="KW-1185">Reference proteome</keyword>
<reference evidence="4 5" key="2">
    <citation type="submission" date="2024-07" db="EMBL/GenBank/DDBJ databases">
        <authorList>
            <person name="Akdeniz Z."/>
        </authorList>
    </citation>
    <scope>NUCLEOTIDE SEQUENCE [LARGE SCALE GENOMIC DNA]</scope>
</reference>
<dbReference type="AlphaFoldDB" id="A0AA86UZQ5"/>
<organism evidence="3">
    <name type="scientific">Hexamita inflata</name>
    <dbReference type="NCBI Taxonomy" id="28002"/>
    <lineage>
        <taxon>Eukaryota</taxon>
        <taxon>Metamonada</taxon>
        <taxon>Diplomonadida</taxon>
        <taxon>Hexamitidae</taxon>
        <taxon>Hexamitinae</taxon>
        <taxon>Hexamita</taxon>
    </lineage>
</organism>
<feature type="region of interest" description="Disordered" evidence="2">
    <location>
        <begin position="164"/>
        <end position="192"/>
    </location>
</feature>
<reference evidence="3" key="1">
    <citation type="submission" date="2023-06" db="EMBL/GenBank/DDBJ databases">
        <authorList>
            <person name="Kurt Z."/>
        </authorList>
    </citation>
    <scope>NUCLEOTIDE SEQUENCE</scope>
</reference>
<evidence type="ECO:0000256" key="2">
    <source>
        <dbReference type="SAM" id="MobiDB-lite"/>
    </source>
</evidence>
<evidence type="ECO:0000313" key="5">
    <source>
        <dbReference type="Proteomes" id="UP001642409"/>
    </source>
</evidence>
<dbReference type="EMBL" id="CAXDID020000143">
    <property type="protein sequence ID" value="CAL6039735.1"/>
    <property type="molecule type" value="Genomic_DNA"/>
</dbReference>
<evidence type="ECO:0000256" key="1">
    <source>
        <dbReference type="SAM" id="Coils"/>
    </source>
</evidence>
<comment type="caution">
    <text evidence="3">The sequence shown here is derived from an EMBL/GenBank/DDBJ whole genome shotgun (WGS) entry which is preliminary data.</text>
</comment>
<dbReference type="Proteomes" id="UP001642409">
    <property type="component" value="Unassembled WGS sequence"/>
</dbReference>
<protein>
    <submittedName>
        <fullName evidence="4">Hypothetical_protein</fullName>
    </submittedName>
</protein>
<feature type="compositionally biased region" description="Basic and acidic residues" evidence="2">
    <location>
        <begin position="164"/>
        <end position="177"/>
    </location>
</feature>
<feature type="coiled-coil region" evidence="1">
    <location>
        <begin position="116"/>
        <end position="161"/>
    </location>
</feature>
<proteinExistence type="predicted"/>
<accession>A0AA86UZQ5</accession>
<gene>
    <name evidence="4" type="ORF">HINF_LOCUS37998</name>
    <name evidence="3" type="ORF">HINF_LOCUS62489</name>
</gene>
<name>A0AA86UZQ5_9EUKA</name>
<evidence type="ECO:0000313" key="3">
    <source>
        <dbReference type="EMBL" id="CAI9974844.1"/>
    </source>
</evidence>